<dbReference type="EMBL" id="FNMY01000002">
    <property type="protein sequence ID" value="SDW58475.1"/>
    <property type="molecule type" value="Genomic_DNA"/>
</dbReference>
<dbReference type="Gene3D" id="3.40.50.2000">
    <property type="entry name" value="Glycogen Phosphorylase B"/>
    <property type="match status" value="2"/>
</dbReference>
<keyword evidence="1 3" id="KW-0808">Transferase</keyword>
<dbReference type="SUPFAM" id="SSF53756">
    <property type="entry name" value="UDP-Glycosyltransferase/glycogen phosphorylase"/>
    <property type="match status" value="1"/>
</dbReference>
<dbReference type="GO" id="GO:0016757">
    <property type="term" value="F:glycosyltransferase activity"/>
    <property type="evidence" value="ECO:0007669"/>
    <property type="project" value="InterPro"/>
</dbReference>
<gene>
    <name evidence="3" type="ORF">SAMN04487892_1713</name>
</gene>
<dbReference type="CDD" id="cd03809">
    <property type="entry name" value="GT4_MtfB-like"/>
    <property type="match status" value="1"/>
</dbReference>
<accession>A0A1H2UQU5</accession>
<evidence type="ECO:0000313" key="4">
    <source>
        <dbReference type="Proteomes" id="UP000199592"/>
    </source>
</evidence>
<dbReference type="InterPro" id="IPR001296">
    <property type="entry name" value="Glyco_trans_1"/>
</dbReference>
<reference evidence="4" key="1">
    <citation type="submission" date="2016-10" db="EMBL/GenBank/DDBJ databases">
        <authorList>
            <person name="Varghese N."/>
            <person name="Submissions S."/>
        </authorList>
    </citation>
    <scope>NUCLEOTIDE SEQUENCE [LARGE SCALE GENOMIC DNA]</scope>
    <source>
        <strain evidence="4">DSM 25030</strain>
    </source>
</reference>
<dbReference type="PANTHER" id="PTHR46401">
    <property type="entry name" value="GLYCOSYLTRANSFERASE WBBK-RELATED"/>
    <property type="match status" value="1"/>
</dbReference>
<sequence>MIVINARFLTQSITGVQRFAIELCKRLPSKIGDEEVVFVAPKSKSVTHFSKDINIIQFGYFSGNLWEQIELPKFLSQKGKPLLINLVGIAPIFYKNKIMALYDLAFKHYPEWFSFSFQKTYNTLIPISIRRTKFIITDSYYVKDDICKQFKINKEKIEVLYAAPAKMFRDNGIQKNKIILTVSSLDPRKNLLRVINAFNLLDTEYELVIVGKKNKSFASIDFKDYLNNPKIKFTGYLTDDELVKLYNTSEIFVYASLFEGFGIPPLEAQACGCSCIVSNKTSLPEVYGNSVLYCDPYEVESIKECINTLIENPETRLKLKKLGTDNVAKYDWNNSASQLIKIIEKHI</sequence>
<dbReference type="PANTHER" id="PTHR46401:SF2">
    <property type="entry name" value="GLYCOSYLTRANSFERASE WBBK-RELATED"/>
    <property type="match status" value="1"/>
</dbReference>
<keyword evidence="4" id="KW-1185">Reference proteome</keyword>
<dbReference type="Proteomes" id="UP000199592">
    <property type="component" value="Unassembled WGS sequence"/>
</dbReference>
<dbReference type="RefSeq" id="WP_090292417.1">
    <property type="nucleotide sequence ID" value="NZ_FNKI01000001.1"/>
</dbReference>
<dbReference type="STRING" id="1073328.SAMN05216294_0579"/>
<protein>
    <submittedName>
        <fullName evidence="3">Glycosyltransferase involved in cell wall bisynthesis</fullName>
    </submittedName>
</protein>
<evidence type="ECO:0000256" key="1">
    <source>
        <dbReference type="ARBA" id="ARBA00022679"/>
    </source>
</evidence>
<dbReference type="AlphaFoldDB" id="A0A1H2UQU5"/>
<organism evidence="3 4">
    <name type="scientific">Flagellimonas zhangzhouensis</name>
    <dbReference type="NCBI Taxonomy" id="1073328"/>
    <lineage>
        <taxon>Bacteria</taxon>
        <taxon>Pseudomonadati</taxon>
        <taxon>Bacteroidota</taxon>
        <taxon>Flavobacteriia</taxon>
        <taxon>Flavobacteriales</taxon>
        <taxon>Flavobacteriaceae</taxon>
        <taxon>Flagellimonas</taxon>
    </lineage>
</organism>
<evidence type="ECO:0000259" key="2">
    <source>
        <dbReference type="Pfam" id="PF00534"/>
    </source>
</evidence>
<name>A0A1H2UQU5_9FLAO</name>
<dbReference type="OrthoDB" id="9801609at2"/>
<evidence type="ECO:0000313" key="3">
    <source>
        <dbReference type="EMBL" id="SDW58475.1"/>
    </source>
</evidence>
<dbReference type="GO" id="GO:0009103">
    <property type="term" value="P:lipopolysaccharide biosynthetic process"/>
    <property type="evidence" value="ECO:0007669"/>
    <property type="project" value="TreeGrafter"/>
</dbReference>
<feature type="domain" description="Glycosyl transferase family 1" evidence="2">
    <location>
        <begin position="167"/>
        <end position="321"/>
    </location>
</feature>
<dbReference type="Pfam" id="PF00534">
    <property type="entry name" value="Glycos_transf_1"/>
    <property type="match status" value="1"/>
</dbReference>
<proteinExistence type="predicted"/>